<dbReference type="Proteomes" id="UP001054252">
    <property type="component" value="Unassembled WGS sequence"/>
</dbReference>
<reference evidence="1 2" key="1">
    <citation type="journal article" date="2021" name="Commun. Biol.">
        <title>The genome of Shorea leprosula (Dipterocarpaceae) highlights the ecological relevance of drought in aseasonal tropical rainforests.</title>
        <authorList>
            <person name="Ng K.K.S."/>
            <person name="Kobayashi M.J."/>
            <person name="Fawcett J.A."/>
            <person name="Hatakeyama M."/>
            <person name="Paape T."/>
            <person name="Ng C.H."/>
            <person name="Ang C.C."/>
            <person name="Tnah L.H."/>
            <person name="Lee C.T."/>
            <person name="Nishiyama T."/>
            <person name="Sese J."/>
            <person name="O'Brien M.J."/>
            <person name="Copetti D."/>
            <person name="Mohd Noor M.I."/>
            <person name="Ong R.C."/>
            <person name="Putra M."/>
            <person name="Sireger I.Z."/>
            <person name="Indrioko S."/>
            <person name="Kosugi Y."/>
            <person name="Izuno A."/>
            <person name="Isagi Y."/>
            <person name="Lee S.L."/>
            <person name="Shimizu K.K."/>
        </authorList>
    </citation>
    <scope>NUCLEOTIDE SEQUENCE [LARGE SCALE GENOMIC DNA]</scope>
    <source>
        <strain evidence="1">214</strain>
    </source>
</reference>
<protein>
    <submittedName>
        <fullName evidence="1">Uncharacterized protein</fullName>
    </submittedName>
</protein>
<gene>
    <name evidence="1" type="ORF">SLEP1_g27757</name>
</gene>
<name>A0AAV5JRK1_9ROSI</name>
<evidence type="ECO:0000313" key="2">
    <source>
        <dbReference type="Proteomes" id="UP001054252"/>
    </source>
</evidence>
<dbReference type="AlphaFoldDB" id="A0AAV5JRK1"/>
<dbReference type="EMBL" id="BPVZ01000047">
    <property type="protein sequence ID" value="GKV17224.1"/>
    <property type="molecule type" value="Genomic_DNA"/>
</dbReference>
<sequence length="85" mass="9887">MLLDKKKKDLTLQYLMDISVSTSRREPFRPPIIGQSNRVIKLQQTIESLKADNHSLRQTQMALLADNDSLRQQQSTLVTQMQQLY</sequence>
<proteinExistence type="predicted"/>
<organism evidence="1 2">
    <name type="scientific">Rubroshorea leprosula</name>
    <dbReference type="NCBI Taxonomy" id="152421"/>
    <lineage>
        <taxon>Eukaryota</taxon>
        <taxon>Viridiplantae</taxon>
        <taxon>Streptophyta</taxon>
        <taxon>Embryophyta</taxon>
        <taxon>Tracheophyta</taxon>
        <taxon>Spermatophyta</taxon>
        <taxon>Magnoliopsida</taxon>
        <taxon>eudicotyledons</taxon>
        <taxon>Gunneridae</taxon>
        <taxon>Pentapetalae</taxon>
        <taxon>rosids</taxon>
        <taxon>malvids</taxon>
        <taxon>Malvales</taxon>
        <taxon>Dipterocarpaceae</taxon>
        <taxon>Rubroshorea</taxon>
    </lineage>
</organism>
<keyword evidence="2" id="KW-1185">Reference proteome</keyword>
<accession>A0AAV5JRK1</accession>
<evidence type="ECO:0000313" key="1">
    <source>
        <dbReference type="EMBL" id="GKV17224.1"/>
    </source>
</evidence>
<comment type="caution">
    <text evidence="1">The sequence shown here is derived from an EMBL/GenBank/DDBJ whole genome shotgun (WGS) entry which is preliminary data.</text>
</comment>